<reference evidence="3" key="1">
    <citation type="journal article" date="2016" name="G3 (Bethesda)">
        <title>First Draft Assembly and Annotation of the Genome of a California Endemic Oak Quercus lobata Nee (Fagaceae).</title>
        <authorList>
            <person name="Sork V.L."/>
            <person name="Fitz-Gibbon S.T."/>
            <person name="Puiu D."/>
            <person name="Crepeau M."/>
            <person name="Gugger P.F."/>
            <person name="Sherman R."/>
            <person name="Stevens K."/>
            <person name="Langley C.H."/>
            <person name="Pellegrini M."/>
            <person name="Salzberg S.L."/>
        </authorList>
    </citation>
    <scope>NUCLEOTIDE SEQUENCE [LARGE SCALE GENOMIC DNA]</scope>
    <source>
        <strain evidence="3">cv. SW786</strain>
    </source>
</reference>
<dbReference type="OMA" id="PLARCET"/>
<keyword evidence="3" id="KW-1185">Reference proteome</keyword>
<dbReference type="Proteomes" id="UP000594261">
    <property type="component" value="Chromosome 2"/>
</dbReference>
<evidence type="ECO:0000313" key="3">
    <source>
        <dbReference type="Proteomes" id="UP000594261"/>
    </source>
</evidence>
<dbReference type="Gramene" id="QL02p036374:mrna">
    <property type="protein sequence ID" value="QL02p036374:mrna:CDS:1"/>
    <property type="gene ID" value="QL02p036374"/>
</dbReference>
<dbReference type="InterPro" id="IPR026960">
    <property type="entry name" value="RVT-Znf"/>
</dbReference>
<protein>
    <recommendedName>
        <fullName evidence="1">Reverse transcriptase zinc-binding domain-containing protein</fullName>
    </recommendedName>
</protein>
<dbReference type="AlphaFoldDB" id="A0A7N2KW83"/>
<feature type="domain" description="Reverse transcriptase zinc-binding" evidence="1">
    <location>
        <begin position="62"/>
        <end position="155"/>
    </location>
</feature>
<dbReference type="Pfam" id="PF13966">
    <property type="entry name" value="zf-RVT"/>
    <property type="match status" value="1"/>
</dbReference>
<name>A0A7N2KW83_QUELO</name>
<proteinExistence type="predicted"/>
<reference evidence="2" key="2">
    <citation type="submission" date="2021-01" db="UniProtKB">
        <authorList>
            <consortium name="EnsemblPlants"/>
        </authorList>
    </citation>
    <scope>IDENTIFICATION</scope>
</reference>
<dbReference type="EnsemblPlants" id="QL02p036374:mrna">
    <property type="protein sequence ID" value="QL02p036374:mrna:CDS:1"/>
    <property type="gene ID" value="QL02p036374"/>
</dbReference>
<evidence type="ECO:0000313" key="2">
    <source>
        <dbReference type="EnsemblPlants" id="QL02p036374:mrna:CDS:1"/>
    </source>
</evidence>
<evidence type="ECO:0000259" key="1">
    <source>
        <dbReference type="Pfam" id="PF13966"/>
    </source>
</evidence>
<organism evidence="2 3">
    <name type="scientific">Quercus lobata</name>
    <name type="common">Valley oak</name>
    <dbReference type="NCBI Taxonomy" id="97700"/>
    <lineage>
        <taxon>Eukaryota</taxon>
        <taxon>Viridiplantae</taxon>
        <taxon>Streptophyta</taxon>
        <taxon>Embryophyta</taxon>
        <taxon>Tracheophyta</taxon>
        <taxon>Spermatophyta</taxon>
        <taxon>Magnoliopsida</taxon>
        <taxon>eudicotyledons</taxon>
        <taxon>Gunneridae</taxon>
        <taxon>Pentapetalae</taxon>
        <taxon>rosids</taxon>
        <taxon>fabids</taxon>
        <taxon>Fagales</taxon>
        <taxon>Fagaceae</taxon>
        <taxon>Quercus</taxon>
    </lineage>
</organism>
<accession>A0A7N2KW83</accession>
<dbReference type="InParanoid" id="A0A7N2KW83"/>
<sequence>MIASLEEATVDMLIDEDTRQWNPELVDGIFAPEESALIKKIPLARCETEDSLYWPLTQEDNYTSKSSYRFLKEEAEVRPLADSESQEKDLWKKIWALKVPNKVKNHMWRACRNSLPTKTNLVRRTIIANDTCDRCHGAAEVIHTLWECPEIDVVWTDATLWDFHFNSEFADFKHLVAWLVSHGKNSRCLPCLHGRFGINATR</sequence>